<feature type="transmembrane region" description="Helical" evidence="1">
    <location>
        <begin position="102"/>
        <end position="120"/>
    </location>
</feature>
<proteinExistence type="predicted"/>
<reference evidence="3" key="1">
    <citation type="submission" date="2016-09" db="EMBL/GenBank/DDBJ databases">
        <authorList>
            <person name="Jeantristanb JTB J.-T."/>
            <person name="Ricardo R."/>
        </authorList>
    </citation>
    <scope>NUCLEOTIDE SEQUENCE [LARGE SCALE GENOMIC DNA]</scope>
</reference>
<accession>A0A238FB60</accession>
<sequence length="248" mass="28232">MQPFQDWPQLRKLSFLWWLLNGAFSLSGVVMIIFSTVMRVQWSRRPGRFALRSLTLKMVYLDLALFLGSLTVAVALAGIFAYRRSAEKNHKKKHRGLITFNWSLVVIILLTMLTGSVIWIDTLQERAQLASLWLEQAISTQAYLQDQLQCCGYWNATPEGGFRAVAGFCGDPIKALEAMPCVGPVSRFADYMLNNIFTTDPYSPYQIYGFTAIQLSLLLISICLIKIRREEDRFRALEEKEGWGGAFV</sequence>
<dbReference type="Proteomes" id="UP000198372">
    <property type="component" value="Unassembled WGS sequence"/>
</dbReference>
<feature type="transmembrane region" description="Helical" evidence="1">
    <location>
        <begin position="58"/>
        <end position="82"/>
    </location>
</feature>
<evidence type="ECO:0000313" key="2">
    <source>
        <dbReference type="EMBL" id="SCV69243.1"/>
    </source>
</evidence>
<dbReference type="EMBL" id="FMSP01000004">
    <property type="protein sequence ID" value="SCV69243.1"/>
    <property type="molecule type" value="Genomic_DNA"/>
</dbReference>
<gene>
    <name evidence="2" type="ORF">BQ2448_2263</name>
</gene>
<evidence type="ECO:0000256" key="1">
    <source>
        <dbReference type="SAM" id="Phobius"/>
    </source>
</evidence>
<organism evidence="2 3">
    <name type="scientific">Microbotryum intermedium</name>
    <dbReference type="NCBI Taxonomy" id="269621"/>
    <lineage>
        <taxon>Eukaryota</taxon>
        <taxon>Fungi</taxon>
        <taxon>Dikarya</taxon>
        <taxon>Basidiomycota</taxon>
        <taxon>Pucciniomycotina</taxon>
        <taxon>Microbotryomycetes</taxon>
        <taxon>Microbotryales</taxon>
        <taxon>Microbotryaceae</taxon>
        <taxon>Microbotryum</taxon>
    </lineage>
</organism>
<dbReference type="OrthoDB" id="2279611at2759"/>
<dbReference type="AlphaFoldDB" id="A0A238FB60"/>
<name>A0A238FB60_9BASI</name>
<keyword evidence="1" id="KW-1133">Transmembrane helix</keyword>
<keyword evidence="3" id="KW-1185">Reference proteome</keyword>
<feature type="transmembrane region" description="Helical" evidence="1">
    <location>
        <begin position="15"/>
        <end position="38"/>
    </location>
</feature>
<evidence type="ECO:0000313" key="3">
    <source>
        <dbReference type="Proteomes" id="UP000198372"/>
    </source>
</evidence>
<keyword evidence="1" id="KW-0472">Membrane</keyword>
<protein>
    <submittedName>
        <fullName evidence="2">BQ2448_2263 protein</fullName>
    </submittedName>
</protein>
<dbReference type="STRING" id="269621.A0A238FB60"/>
<feature type="transmembrane region" description="Helical" evidence="1">
    <location>
        <begin position="205"/>
        <end position="225"/>
    </location>
</feature>
<keyword evidence="1" id="KW-0812">Transmembrane</keyword>